<dbReference type="EMBL" id="VJVZ01000012">
    <property type="protein sequence ID" value="TRW22526.1"/>
    <property type="molecule type" value="Genomic_DNA"/>
</dbReference>
<dbReference type="InterPro" id="IPR050595">
    <property type="entry name" value="Bact_response_regulator"/>
</dbReference>
<dbReference type="Gene3D" id="3.40.50.2300">
    <property type="match status" value="1"/>
</dbReference>
<dbReference type="PANTHER" id="PTHR44591">
    <property type="entry name" value="STRESS RESPONSE REGULATOR PROTEIN 1"/>
    <property type="match status" value="1"/>
</dbReference>
<feature type="domain" description="Response regulatory" evidence="3">
    <location>
        <begin position="5"/>
        <end position="126"/>
    </location>
</feature>
<dbReference type="PROSITE" id="PS50110">
    <property type="entry name" value="RESPONSE_REGULATORY"/>
    <property type="match status" value="1"/>
</dbReference>
<dbReference type="InterPro" id="IPR001789">
    <property type="entry name" value="Sig_transdc_resp-reg_receiver"/>
</dbReference>
<evidence type="ECO:0000256" key="2">
    <source>
        <dbReference type="PROSITE-ProRule" id="PRU00169"/>
    </source>
</evidence>
<gene>
    <name evidence="4" type="ORF">FMM05_16735</name>
</gene>
<dbReference type="SMART" id="SM00448">
    <property type="entry name" value="REC"/>
    <property type="match status" value="1"/>
</dbReference>
<evidence type="ECO:0000313" key="5">
    <source>
        <dbReference type="Proteomes" id="UP000320643"/>
    </source>
</evidence>
<evidence type="ECO:0000256" key="1">
    <source>
        <dbReference type="ARBA" id="ARBA00022553"/>
    </source>
</evidence>
<proteinExistence type="predicted"/>
<dbReference type="SUPFAM" id="SSF52172">
    <property type="entry name" value="CheY-like"/>
    <property type="match status" value="1"/>
</dbReference>
<dbReference type="GO" id="GO:0000160">
    <property type="term" value="P:phosphorelay signal transduction system"/>
    <property type="evidence" value="ECO:0007669"/>
    <property type="project" value="InterPro"/>
</dbReference>
<dbReference type="AlphaFoldDB" id="A0A552UWD5"/>
<evidence type="ECO:0000259" key="3">
    <source>
        <dbReference type="PROSITE" id="PS50110"/>
    </source>
</evidence>
<dbReference type="InterPro" id="IPR011006">
    <property type="entry name" value="CheY-like_superfamily"/>
</dbReference>
<protein>
    <submittedName>
        <fullName evidence="4">Response regulator</fullName>
    </submittedName>
</protein>
<name>A0A552UWD5_9FLAO</name>
<comment type="caution">
    <text evidence="4">The sequence shown here is derived from an EMBL/GenBank/DDBJ whole genome shotgun (WGS) entry which is preliminary data.</text>
</comment>
<sequence length="139" mass="15832">MEKHICFLIDDDEDDREIFTMALENANESYTCVEAINGREALKLLAKDTAFSPNFIFIDLNMPYLSGKECLQQLKKDSRFSNTPIIMYTTSSYSKDIEETQQLGAAHFLVKPSGMAVLINALTKVLNNEPLPYYLDYSE</sequence>
<keyword evidence="5" id="KW-1185">Reference proteome</keyword>
<dbReference type="RefSeq" id="WP_143374569.1">
    <property type="nucleotide sequence ID" value="NZ_VJVZ01000012.1"/>
</dbReference>
<feature type="modified residue" description="4-aspartylphosphate" evidence="2">
    <location>
        <position position="59"/>
    </location>
</feature>
<dbReference type="OrthoDB" id="7631574at2"/>
<keyword evidence="1 2" id="KW-0597">Phosphoprotein</keyword>
<reference evidence="4 5" key="1">
    <citation type="submission" date="2019-07" db="EMBL/GenBank/DDBJ databases">
        <title>Flavobacterium sp. nov., isolated from glacier ice.</title>
        <authorList>
            <person name="Liu Q."/>
            <person name="Xin Y.-H."/>
        </authorList>
    </citation>
    <scope>NUCLEOTIDE SEQUENCE [LARGE SCALE GENOMIC DNA]</scope>
    <source>
        <strain evidence="4 5">ZT4R6</strain>
    </source>
</reference>
<accession>A0A552UWD5</accession>
<dbReference type="PANTHER" id="PTHR44591:SF3">
    <property type="entry name" value="RESPONSE REGULATORY DOMAIN-CONTAINING PROTEIN"/>
    <property type="match status" value="1"/>
</dbReference>
<dbReference type="Proteomes" id="UP000320643">
    <property type="component" value="Unassembled WGS sequence"/>
</dbReference>
<organism evidence="4 5">
    <name type="scientific">Flavobacterium zepuense</name>
    <dbReference type="NCBI Taxonomy" id="2593302"/>
    <lineage>
        <taxon>Bacteria</taxon>
        <taxon>Pseudomonadati</taxon>
        <taxon>Bacteroidota</taxon>
        <taxon>Flavobacteriia</taxon>
        <taxon>Flavobacteriales</taxon>
        <taxon>Flavobacteriaceae</taxon>
        <taxon>Flavobacterium</taxon>
    </lineage>
</organism>
<dbReference type="Pfam" id="PF00072">
    <property type="entry name" value="Response_reg"/>
    <property type="match status" value="1"/>
</dbReference>
<evidence type="ECO:0000313" key="4">
    <source>
        <dbReference type="EMBL" id="TRW22526.1"/>
    </source>
</evidence>